<dbReference type="AlphaFoldDB" id="G0MA89"/>
<dbReference type="OrthoDB" id="5886022at2759"/>
<dbReference type="Proteomes" id="UP000008068">
    <property type="component" value="Unassembled WGS sequence"/>
</dbReference>
<sequence>MAEPDSIPALFKLSLTALIEHVKNKRLKISPDQIPPSIHSLLWENSTALELMNENNADFITSQLPHYKRSCLEVINWICKAFRCEISELDLGYENIKLSWPRLKFANSLKIRLFGKLEDLEQLIMERKKNNLRTTLDAIWIVTPLQIELLPFIDFSTAWIRFSNLKIDELIEQFRDLSTRAPCSVMAWTTNLSTEDFERFKAQLEFDNRSTTSALNRSRIKYKLGSVPGYQFAYIYNDPPNEKFYCFRDDKITLFRFMFSEPGVYNGIIMNVF</sequence>
<proteinExistence type="predicted"/>
<reference evidence="2" key="1">
    <citation type="submission" date="2011-07" db="EMBL/GenBank/DDBJ databases">
        <authorList>
            <consortium name="Caenorhabditis brenneri Sequencing and Analysis Consortium"/>
            <person name="Wilson R.K."/>
        </authorList>
    </citation>
    <scope>NUCLEOTIDE SEQUENCE [LARGE SCALE GENOMIC DNA]</scope>
    <source>
        <strain evidence="2">PB2801</strain>
    </source>
</reference>
<evidence type="ECO:0000313" key="1">
    <source>
        <dbReference type="EMBL" id="EGT30900.1"/>
    </source>
</evidence>
<gene>
    <name evidence="1" type="ORF">CAEBREN_26035</name>
</gene>
<dbReference type="HOGENOM" id="CLU_068325_0_0_1"/>
<organism evidence="2">
    <name type="scientific">Caenorhabditis brenneri</name>
    <name type="common">Nematode worm</name>
    <dbReference type="NCBI Taxonomy" id="135651"/>
    <lineage>
        <taxon>Eukaryota</taxon>
        <taxon>Metazoa</taxon>
        <taxon>Ecdysozoa</taxon>
        <taxon>Nematoda</taxon>
        <taxon>Chromadorea</taxon>
        <taxon>Rhabditida</taxon>
        <taxon>Rhabditina</taxon>
        <taxon>Rhabditomorpha</taxon>
        <taxon>Rhabditoidea</taxon>
        <taxon>Rhabditidae</taxon>
        <taxon>Peloderinae</taxon>
        <taxon>Caenorhabditis</taxon>
    </lineage>
</organism>
<name>G0MA89_CAEBE</name>
<evidence type="ECO:0000313" key="2">
    <source>
        <dbReference type="Proteomes" id="UP000008068"/>
    </source>
</evidence>
<protein>
    <recommendedName>
        <fullName evidence="3">DUF38 domain-containing protein</fullName>
    </recommendedName>
</protein>
<evidence type="ECO:0008006" key="3">
    <source>
        <dbReference type="Google" id="ProtNLM"/>
    </source>
</evidence>
<dbReference type="InParanoid" id="G0MA89"/>
<keyword evidence="2" id="KW-1185">Reference proteome</keyword>
<dbReference type="EMBL" id="GL379787">
    <property type="protein sequence ID" value="EGT30900.1"/>
    <property type="molecule type" value="Genomic_DNA"/>
</dbReference>
<accession>G0MA89</accession>